<dbReference type="Pfam" id="PF13432">
    <property type="entry name" value="TPR_16"/>
    <property type="match status" value="1"/>
</dbReference>
<dbReference type="EC" id="2.7.11.1" evidence="1"/>
<evidence type="ECO:0000256" key="10">
    <source>
        <dbReference type="PROSITE-ProRule" id="PRU10141"/>
    </source>
</evidence>
<dbReference type="Pfam" id="PF13424">
    <property type="entry name" value="TPR_12"/>
    <property type="match status" value="1"/>
</dbReference>
<comment type="caution">
    <text evidence="12">The sequence shown here is derived from an EMBL/GenBank/DDBJ whole genome shotgun (WGS) entry which is preliminary data.</text>
</comment>
<evidence type="ECO:0000256" key="8">
    <source>
        <dbReference type="ARBA" id="ARBA00048679"/>
    </source>
</evidence>
<dbReference type="Gene3D" id="1.10.510.10">
    <property type="entry name" value="Transferase(Phosphotransferase) domain 1"/>
    <property type="match status" value="2"/>
</dbReference>
<evidence type="ECO:0000256" key="3">
    <source>
        <dbReference type="ARBA" id="ARBA00022679"/>
    </source>
</evidence>
<dbReference type="InterPro" id="IPR017441">
    <property type="entry name" value="Protein_kinase_ATP_BS"/>
</dbReference>
<evidence type="ECO:0000256" key="9">
    <source>
        <dbReference type="PROSITE-ProRule" id="PRU00339"/>
    </source>
</evidence>
<keyword evidence="13" id="KW-1185">Reference proteome</keyword>
<feature type="repeat" description="TPR" evidence="9">
    <location>
        <begin position="612"/>
        <end position="645"/>
    </location>
</feature>
<dbReference type="SUPFAM" id="SSF48452">
    <property type="entry name" value="TPR-like"/>
    <property type="match status" value="1"/>
</dbReference>
<dbReference type="InterPro" id="IPR011009">
    <property type="entry name" value="Kinase-like_dom_sf"/>
</dbReference>
<dbReference type="Pfam" id="PF00069">
    <property type="entry name" value="Pkinase"/>
    <property type="match status" value="2"/>
</dbReference>
<dbReference type="InterPro" id="IPR019734">
    <property type="entry name" value="TPR_rpt"/>
</dbReference>
<evidence type="ECO:0000256" key="2">
    <source>
        <dbReference type="ARBA" id="ARBA00022527"/>
    </source>
</evidence>
<dbReference type="GO" id="GO:0016301">
    <property type="term" value="F:kinase activity"/>
    <property type="evidence" value="ECO:0007669"/>
    <property type="project" value="UniProtKB-KW"/>
</dbReference>
<feature type="domain" description="Protein kinase" evidence="11">
    <location>
        <begin position="13"/>
        <end position="299"/>
    </location>
</feature>
<feature type="repeat" description="TPR" evidence="9">
    <location>
        <begin position="797"/>
        <end position="830"/>
    </location>
</feature>
<dbReference type="Pfam" id="PF13181">
    <property type="entry name" value="TPR_8"/>
    <property type="match status" value="1"/>
</dbReference>
<evidence type="ECO:0000256" key="5">
    <source>
        <dbReference type="ARBA" id="ARBA00022777"/>
    </source>
</evidence>
<evidence type="ECO:0000259" key="11">
    <source>
        <dbReference type="PROSITE" id="PS50011"/>
    </source>
</evidence>
<keyword evidence="5 12" id="KW-0418">Kinase</keyword>
<feature type="domain" description="Protein kinase" evidence="11">
    <location>
        <begin position="283"/>
        <end position="545"/>
    </location>
</feature>
<evidence type="ECO:0000313" key="13">
    <source>
        <dbReference type="Proteomes" id="UP001576780"/>
    </source>
</evidence>
<evidence type="ECO:0000256" key="1">
    <source>
        <dbReference type="ARBA" id="ARBA00012513"/>
    </source>
</evidence>
<keyword evidence="4 10" id="KW-0547">Nucleotide-binding</keyword>
<feature type="repeat" description="TPR" evidence="9">
    <location>
        <begin position="646"/>
        <end position="679"/>
    </location>
</feature>
<accession>A0ABV4WSF4</accession>
<comment type="catalytic activity">
    <reaction evidence="8">
        <text>L-seryl-[protein] + ATP = O-phospho-L-seryl-[protein] + ADP + H(+)</text>
        <dbReference type="Rhea" id="RHEA:17989"/>
        <dbReference type="Rhea" id="RHEA-COMP:9863"/>
        <dbReference type="Rhea" id="RHEA-COMP:11604"/>
        <dbReference type="ChEBI" id="CHEBI:15378"/>
        <dbReference type="ChEBI" id="CHEBI:29999"/>
        <dbReference type="ChEBI" id="CHEBI:30616"/>
        <dbReference type="ChEBI" id="CHEBI:83421"/>
        <dbReference type="ChEBI" id="CHEBI:456216"/>
        <dbReference type="EC" id="2.7.11.1"/>
    </reaction>
</comment>
<keyword evidence="6 10" id="KW-0067">ATP-binding</keyword>
<dbReference type="InterPro" id="IPR000719">
    <property type="entry name" value="Prot_kinase_dom"/>
</dbReference>
<feature type="repeat" description="TPR" evidence="9">
    <location>
        <begin position="763"/>
        <end position="796"/>
    </location>
</feature>
<proteinExistence type="predicted"/>
<dbReference type="SMART" id="SM00220">
    <property type="entry name" value="S_TKc"/>
    <property type="match status" value="2"/>
</dbReference>
<evidence type="ECO:0000313" key="12">
    <source>
        <dbReference type="EMBL" id="MFB2837797.1"/>
    </source>
</evidence>
<keyword evidence="2" id="KW-0723">Serine/threonine-protein kinase</keyword>
<evidence type="ECO:0000256" key="6">
    <source>
        <dbReference type="ARBA" id="ARBA00022840"/>
    </source>
</evidence>
<dbReference type="PROSITE" id="PS50005">
    <property type="entry name" value="TPR"/>
    <property type="match status" value="6"/>
</dbReference>
<dbReference type="InterPro" id="IPR011990">
    <property type="entry name" value="TPR-like_helical_dom_sf"/>
</dbReference>
<name>A0ABV4WSF4_9CYAN</name>
<dbReference type="RefSeq" id="WP_413280135.1">
    <property type="nucleotide sequence ID" value="NZ_JBHFNT010000225.1"/>
</dbReference>
<dbReference type="PANTHER" id="PTHR24363:SF0">
    <property type="entry name" value="SERINE_THREONINE KINASE LIKE DOMAIN CONTAINING 1"/>
    <property type="match status" value="1"/>
</dbReference>
<dbReference type="EMBL" id="JBHFNT010000225">
    <property type="protein sequence ID" value="MFB2837797.1"/>
    <property type="molecule type" value="Genomic_DNA"/>
</dbReference>
<organism evidence="12 13">
    <name type="scientific">Floridaenema evergladense BLCC-F167</name>
    <dbReference type="NCBI Taxonomy" id="3153639"/>
    <lineage>
        <taxon>Bacteria</taxon>
        <taxon>Bacillati</taxon>
        <taxon>Cyanobacteriota</taxon>
        <taxon>Cyanophyceae</taxon>
        <taxon>Oscillatoriophycideae</taxon>
        <taxon>Aerosakkonematales</taxon>
        <taxon>Aerosakkonemataceae</taxon>
        <taxon>Floridanema</taxon>
        <taxon>Floridanema evergladense</taxon>
    </lineage>
</organism>
<dbReference type="Proteomes" id="UP001576780">
    <property type="component" value="Unassembled WGS sequence"/>
</dbReference>
<keyword evidence="9" id="KW-0802">TPR repeat</keyword>
<feature type="repeat" description="TPR" evidence="9">
    <location>
        <begin position="724"/>
        <end position="757"/>
    </location>
</feature>
<dbReference type="PROSITE" id="PS00107">
    <property type="entry name" value="PROTEIN_KINASE_ATP"/>
    <property type="match status" value="2"/>
</dbReference>
<dbReference type="Pfam" id="PF13414">
    <property type="entry name" value="TPR_11"/>
    <property type="match status" value="1"/>
</dbReference>
<dbReference type="CDD" id="cd14014">
    <property type="entry name" value="STKc_PknB_like"/>
    <property type="match status" value="2"/>
</dbReference>
<dbReference type="SMART" id="SM00028">
    <property type="entry name" value="TPR"/>
    <property type="match status" value="7"/>
</dbReference>
<dbReference type="Gene3D" id="1.25.40.10">
    <property type="entry name" value="Tetratricopeptide repeat domain"/>
    <property type="match status" value="3"/>
</dbReference>
<dbReference type="PROSITE" id="PS50011">
    <property type="entry name" value="PROTEIN_KINASE_DOM"/>
    <property type="match status" value="2"/>
</dbReference>
<dbReference type="PANTHER" id="PTHR24363">
    <property type="entry name" value="SERINE/THREONINE PROTEIN KINASE"/>
    <property type="match status" value="1"/>
</dbReference>
<feature type="binding site" evidence="10">
    <location>
        <position position="314"/>
    </location>
    <ligand>
        <name>ATP</name>
        <dbReference type="ChEBI" id="CHEBI:30616"/>
    </ligand>
</feature>
<feature type="binding site" evidence="10">
    <location>
        <position position="44"/>
    </location>
    <ligand>
        <name>ATP</name>
        <dbReference type="ChEBI" id="CHEBI:30616"/>
    </ligand>
</feature>
<gene>
    <name evidence="12" type="ORF">ACE1CA_25120</name>
</gene>
<feature type="repeat" description="TPR" evidence="9">
    <location>
        <begin position="578"/>
        <end position="611"/>
    </location>
</feature>
<evidence type="ECO:0000256" key="4">
    <source>
        <dbReference type="ARBA" id="ARBA00022741"/>
    </source>
</evidence>
<keyword evidence="3" id="KW-0808">Transferase</keyword>
<reference evidence="12 13" key="1">
    <citation type="submission" date="2024-09" db="EMBL/GenBank/DDBJ databases">
        <title>Floridaenema gen nov. (Aerosakkonemataceae, Aerosakkonematales ord. nov., Cyanobacteria) from benthic tropical and subtropical fresh waters, with the description of four new species.</title>
        <authorList>
            <person name="Moretto J.A."/>
            <person name="Berthold D.E."/>
            <person name="Lefler F.W."/>
            <person name="Huang I.-S."/>
            <person name="Laughinghouse H. IV."/>
        </authorList>
    </citation>
    <scope>NUCLEOTIDE SEQUENCE [LARGE SCALE GENOMIC DNA]</scope>
    <source>
        <strain evidence="12 13">BLCC-F167</strain>
    </source>
</reference>
<comment type="catalytic activity">
    <reaction evidence="7">
        <text>L-threonyl-[protein] + ATP = O-phospho-L-threonyl-[protein] + ADP + H(+)</text>
        <dbReference type="Rhea" id="RHEA:46608"/>
        <dbReference type="Rhea" id="RHEA-COMP:11060"/>
        <dbReference type="Rhea" id="RHEA-COMP:11605"/>
        <dbReference type="ChEBI" id="CHEBI:15378"/>
        <dbReference type="ChEBI" id="CHEBI:30013"/>
        <dbReference type="ChEBI" id="CHEBI:30616"/>
        <dbReference type="ChEBI" id="CHEBI:61977"/>
        <dbReference type="ChEBI" id="CHEBI:456216"/>
        <dbReference type="EC" id="2.7.11.1"/>
    </reaction>
</comment>
<dbReference type="SUPFAM" id="SSF56112">
    <property type="entry name" value="Protein kinase-like (PK-like)"/>
    <property type="match status" value="2"/>
</dbReference>
<evidence type="ECO:0000256" key="7">
    <source>
        <dbReference type="ARBA" id="ARBA00047899"/>
    </source>
</evidence>
<sequence length="848" mass="96847">MELNPGNIIGGRYQIIRSIGRGGFGQTYLAKDQQQLSKPLCVIKQLRLENDTPQTRQEAERRFSTEVKTLERLGHHSQIPELLAHFKENQEFYLVQEFIKGENLKQEIKRRQRLNENDVIFLLQDVLEVLKFVHQQNVIHRDVKPDNLIRRQQDGKIVLIDFGAIKEISTLSMNLQGQPVLSIVIGTPPYTPPEQIDRHPRFSSDIYALGITAIEALLGECPQKDPETGEFGWQERVQVSPKLANILNRMIRAKYQERYSFVVDVLNDLQPLSRIGQTLVGQYKIIRYLGGGTFGHTYLAENQRRRARPLCVIKQIKPICTDLLTLQEAQHRFENEVKALEKLGDYDRIPRLLDHFEDNHEFYLVQEFIEGRVLSQEIGGGNRLNETQVIALLRDVLQSLQFIHQQGVIHRDIKPSNLIRRQQDGKIVLIDFGAVKEISTLSIDTQAQKASTQPLGTEGYMPPEQRDGQPKFSSDIYALGVTAIHALTGKSPNRFQKDVKTGELIWQEGVQVSPKLAKILDKMVRFNFKDRYQSASEVLKLLETISGTLVIPKKKFIISLIIIAISIFLWSRRPLDEIYARYNEANQLLDLGKYDESISLYNQVIKSKPNFTEALVNRGSALAKKGNHQDSLDSCKEATKIKPEDFEALICQGLAYQNLGNDDAALTAFNQALAVIPQVEPRDRKRNESTALNNRGMLYLSKMGKPEKAINDFKRAIDVDDSYYIAQSSLGQALHKQKEYSKAIEAFTKAIDKARETDKKDYEPAWIGRGNAYKELGQKTKALADYDKVTRINPNNYEAWYSRGLLQQEMRDFPQALYSYSQAIQVKPDYQAAIQAKERLLKLTGKQP</sequence>
<protein>
    <recommendedName>
        <fullName evidence="1">non-specific serine/threonine protein kinase</fullName>
        <ecNumber evidence="1">2.7.11.1</ecNumber>
    </recommendedName>
</protein>